<feature type="domain" description="RapZ C-terminal" evidence="6">
    <location>
        <begin position="171"/>
        <end position="290"/>
    </location>
</feature>
<dbReference type="EMBL" id="JALZWP010000004">
    <property type="protein sequence ID" value="MCL1628311.1"/>
    <property type="molecule type" value="Genomic_DNA"/>
</dbReference>
<dbReference type="RefSeq" id="WP_249057462.1">
    <property type="nucleotide sequence ID" value="NZ_JALZWP010000004.1"/>
</dbReference>
<dbReference type="HAMAP" id="MF_00636">
    <property type="entry name" value="RapZ_like"/>
    <property type="match status" value="1"/>
</dbReference>
<evidence type="ECO:0000313" key="7">
    <source>
        <dbReference type="EMBL" id="MCL1628311.1"/>
    </source>
</evidence>
<feature type="domain" description="RapZ-like N-terminal" evidence="5">
    <location>
        <begin position="14"/>
        <end position="163"/>
    </location>
</feature>
<proteinExistence type="inferred from homology"/>
<dbReference type="PIRSF" id="PIRSF005052">
    <property type="entry name" value="P-loopkin"/>
    <property type="match status" value="1"/>
</dbReference>
<evidence type="ECO:0000256" key="4">
    <source>
        <dbReference type="HAMAP-Rule" id="MF_00636"/>
    </source>
</evidence>
<accession>A0ABT0M0B7</accession>
<dbReference type="PANTHER" id="PTHR30448:SF0">
    <property type="entry name" value="RNASE ADAPTER PROTEIN RAPZ"/>
    <property type="match status" value="1"/>
</dbReference>
<dbReference type="InterPro" id="IPR027417">
    <property type="entry name" value="P-loop_NTPase"/>
</dbReference>
<name>A0ABT0M0B7_9RHOB</name>
<comment type="caution">
    <text evidence="7">The sequence shown here is derived from an EMBL/GenBank/DDBJ whole genome shotgun (WGS) entry which is preliminary data.</text>
</comment>
<dbReference type="NCBIfam" id="NF003828">
    <property type="entry name" value="PRK05416.1"/>
    <property type="match status" value="1"/>
</dbReference>
<dbReference type="Pfam" id="PF03668">
    <property type="entry name" value="RapZ-like_N"/>
    <property type="match status" value="1"/>
</dbReference>
<gene>
    <name evidence="7" type="primary">rapZ</name>
    <name evidence="7" type="ORF">M3N55_06165</name>
</gene>
<keyword evidence="1 4" id="KW-0547">Nucleotide-binding</keyword>
<organism evidence="7 8">
    <name type="scientific">Roseinatronobacter domitianus</name>
    <dbReference type="NCBI Taxonomy" id="2940293"/>
    <lineage>
        <taxon>Bacteria</taxon>
        <taxon>Pseudomonadati</taxon>
        <taxon>Pseudomonadota</taxon>
        <taxon>Alphaproteobacteria</taxon>
        <taxon>Rhodobacterales</taxon>
        <taxon>Paracoccaceae</taxon>
        <taxon>Roseinatronobacter</taxon>
    </lineage>
</organism>
<feature type="binding site" evidence="4">
    <location>
        <begin position="65"/>
        <end position="68"/>
    </location>
    <ligand>
        <name>GTP</name>
        <dbReference type="ChEBI" id="CHEBI:37565"/>
    </ligand>
</feature>
<evidence type="ECO:0000259" key="5">
    <source>
        <dbReference type="Pfam" id="PF03668"/>
    </source>
</evidence>
<dbReference type="InterPro" id="IPR053931">
    <property type="entry name" value="RapZ_C"/>
</dbReference>
<reference evidence="7 8" key="1">
    <citation type="submission" date="2022-05" db="EMBL/GenBank/DDBJ databases">
        <title>Seasonal and diel survey of microbial diversity of the Tyrrhenian coast.</title>
        <authorList>
            <person name="Gattoni G."/>
            <person name="Corral P."/>
        </authorList>
    </citation>
    <scope>NUCLEOTIDE SEQUENCE [LARGE SCALE GENOMIC DNA]</scope>
    <source>
        <strain evidence="7 8">V10</strain>
    </source>
</reference>
<keyword evidence="3 4" id="KW-0342">GTP-binding</keyword>
<evidence type="ECO:0000256" key="1">
    <source>
        <dbReference type="ARBA" id="ARBA00022741"/>
    </source>
</evidence>
<dbReference type="SUPFAM" id="SSF52540">
    <property type="entry name" value="P-loop containing nucleoside triphosphate hydrolases"/>
    <property type="match status" value="1"/>
</dbReference>
<dbReference type="InterPro" id="IPR005337">
    <property type="entry name" value="RapZ-like"/>
</dbReference>
<dbReference type="Proteomes" id="UP001202550">
    <property type="component" value="Unassembled WGS sequence"/>
</dbReference>
<evidence type="ECO:0000256" key="2">
    <source>
        <dbReference type="ARBA" id="ARBA00022840"/>
    </source>
</evidence>
<dbReference type="InterPro" id="IPR053930">
    <property type="entry name" value="RapZ-like_N"/>
</dbReference>
<dbReference type="Gene3D" id="3.40.50.300">
    <property type="entry name" value="P-loop containing nucleotide triphosphate hydrolases"/>
    <property type="match status" value="1"/>
</dbReference>
<dbReference type="Pfam" id="PF22740">
    <property type="entry name" value="PapZ_C"/>
    <property type="match status" value="1"/>
</dbReference>
<evidence type="ECO:0000259" key="6">
    <source>
        <dbReference type="Pfam" id="PF22740"/>
    </source>
</evidence>
<evidence type="ECO:0000256" key="3">
    <source>
        <dbReference type="ARBA" id="ARBA00023134"/>
    </source>
</evidence>
<dbReference type="PANTHER" id="PTHR30448">
    <property type="entry name" value="RNASE ADAPTER PROTEIN RAPZ"/>
    <property type="match status" value="1"/>
</dbReference>
<keyword evidence="8" id="KW-1185">Reference proteome</keyword>
<sequence length="301" mass="33186">MSDQGNLSHIPPRLVLVTGPSGSGRSTALKALEDIGFEAIDNMPSSLVPRLVRARLERPLALGLDTRNRDFSVDALLTLVEALASLPDTSFDLLYLDCSEDALIRRFAETRRRHPLRPDLPPADGVGLETRLLKTVRSRADMLIDTSALSPHDLRAEIVQLFAPQGRVAMGVQVQSFSYKRGIPRGVDMVFDCRFLNNPHWQPELRSFDGRDPAVAAFIMQDARALPFFDKIHALVESLLPEFAEQGKPLIMVALGCTGGQHRSVAMAEKLANALARGPWRVSKRHRELERKAGVEASANG</sequence>
<evidence type="ECO:0000313" key="8">
    <source>
        <dbReference type="Proteomes" id="UP001202550"/>
    </source>
</evidence>
<protein>
    <submittedName>
        <fullName evidence="7">RNase adapter RapZ</fullName>
    </submittedName>
</protein>
<keyword evidence="2 4" id="KW-0067">ATP-binding</keyword>
<feature type="binding site" evidence="4">
    <location>
        <begin position="19"/>
        <end position="26"/>
    </location>
    <ligand>
        <name>ATP</name>
        <dbReference type="ChEBI" id="CHEBI:30616"/>
    </ligand>
</feature>